<dbReference type="AlphaFoldDB" id="A0A409X594"/>
<comment type="caution">
    <text evidence="2">The sequence shown here is derived from an EMBL/GenBank/DDBJ whole genome shotgun (WGS) entry which is preliminary data.</text>
</comment>
<sequence length="417" mass="47853">MCPDSYKPDRNAILDNDVVYYSPNSTAIVPVPAVKDANRYRFERRDCDFFRFVQPQWWTEAYGWISFVPVDRVSPNGYFEPLQRSSAVAVHNKQNEFLGWGLAEGVSAEWVKLEDEMFSLYFVLAKRLQWKPPIKPTPVHFLGPHKLHKQKPAALHHISRCRQWMSMWIGLLSYTIAVTQSRRNANQDRNEWVIYAAKQGIPQTTLDRIKASVVCSTECRRAGVFLDWLSTDKDQPSIQWFMEFKVPVWFPWTERHYTFHQAEPKPFAPSFSPSEMARCLRQPGSTGCTACKEPEQGPAIQPKLPVLTLPQPQPPIVSPDTASSSSQGGLPIPAKVTPRPPQGHKGNRFLTEVQEAHLALLPWKAHFAALAEKNQCKEAKETAVERQKRLDVAKRPSRKPGNRYKFFLWDWNKDGTE</sequence>
<reference evidence="2 3" key="1">
    <citation type="journal article" date="2018" name="Evol. Lett.">
        <title>Horizontal gene cluster transfer increased hallucinogenic mushroom diversity.</title>
        <authorList>
            <person name="Reynolds H.T."/>
            <person name="Vijayakumar V."/>
            <person name="Gluck-Thaler E."/>
            <person name="Korotkin H.B."/>
            <person name="Matheny P.B."/>
            <person name="Slot J.C."/>
        </authorList>
    </citation>
    <scope>NUCLEOTIDE SEQUENCE [LARGE SCALE GENOMIC DNA]</scope>
    <source>
        <strain evidence="2 3">2629</strain>
    </source>
</reference>
<evidence type="ECO:0000313" key="3">
    <source>
        <dbReference type="Proteomes" id="UP000284842"/>
    </source>
</evidence>
<protein>
    <submittedName>
        <fullName evidence="2">Uncharacterized protein</fullName>
    </submittedName>
</protein>
<feature type="non-terminal residue" evidence="2">
    <location>
        <position position="417"/>
    </location>
</feature>
<feature type="region of interest" description="Disordered" evidence="1">
    <location>
        <begin position="313"/>
        <end position="340"/>
    </location>
</feature>
<keyword evidence="3" id="KW-1185">Reference proteome</keyword>
<dbReference type="OrthoDB" id="3270336at2759"/>
<dbReference type="EMBL" id="NHTK01004591">
    <property type="protein sequence ID" value="PPQ85945.1"/>
    <property type="molecule type" value="Genomic_DNA"/>
</dbReference>
<accession>A0A409X594</accession>
<gene>
    <name evidence="2" type="ORF">CVT24_009934</name>
</gene>
<dbReference type="Proteomes" id="UP000284842">
    <property type="component" value="Unassembled WGS sequence"/>
</dbReference>
<evidence type="ECO:0000313" key="2">
    <source>
        <dbReference type="EMBL" id="PPQ85945.1"/>
    </source>
</evidence>
<dbReference type="InParanoid" id="A0A409X594"/>
<evidence type="ECO:0000256" key="1">
    <source>
        <dbReference type="SAM" id="MobiDB-lite"/>
    </source>
</evidence>
<proteinExistence type="predicted"/>
<name>A0A409X594_9AGAR</name>
<organism evidence="2 3">
    <name type="scientific">Panaeolus cyanescens</name>
    <dbReference type="NCBI Taxonomy" id="181874"/>
    <lineage>
        <taxon>Eukaryota</taxon>
        <taxon>Fungi</taxon>
        <taxon>Dikarya</taxon>
        <taxon>Basidiomycota</taxon>
        <taxon>Agaricomycotina</taxon>
        <taxon>Agaricomycetes</taxon>
        <taxon>Agaricomycetidae</taxon>
        <taxon>Agaricales</taxon>
        <taxon>Agaricineae</taxon>
        <taxon>Galeropsidaceae</taxon>
        <taxon>Panaeolus</taxon>
    </lineage>
</organism>